<protein>
    <recommendedName>
        <fullName evidence="4">Nuclease HARBI1</fullName>
    </recommendedName>
</protein>
<dbReference type="OMA" id="RMLAYET"/>
<evidence type="ECO:0000256" key="1">
    <source>
        <dbReference type="SAM" id="MobiDB-lite"/>
    </source>
</evidence>
<dbReference type="InterPro" id="IPR006912">
    <property type="entry name" value="Harbinger_derived_prot"/>
</dbReference>
<dbReference type="Pfam" id="PF04827">
    <property type="entry name" value="Plant_tran"/>
    <property type="match status" value="1"/>
</dbReference>
<proteinExistence type="predicted"/>
<gene>
    <name evidence="2" type="ORF">KK1_033846</name>
</gene>
<dbReference type="Gramene" id="C.cajan_30969.t">
    <property type="protein sequence ID" value="C.cajan_30969.t"/>
    <property type="gene ID" value="C.cajan_30969"/>
</dbReference>
<dbReference type="PANTHER" id="PTHR47150">
    <property type="entry name" value="OS12G0169200 PROTEIN"/>
    <property type="match status" value="1"/>
</dbReference>
<dbReference type="STRING" id="3821.A0A151RQ19"/>
<organism evidence="2 3">
    <name type="scientific">Cajanus cajan</name>
    <name type="common">Pigeon pea</name>
    <name type="synonym">Cajanus indicus</name>
    <dbReference type="NCBI Taxonomy" id="3821"/>
    <lineage>
        <taxon>Eukaryota</taxon>
        <taxon>Viridiplantae</taxon>
        <taxon>Streptophyta</taxon>
        <taxon>Embryophyta</taxon>
        <taxon>Tracheophyta</taxon>
        <taxon>Spermatophyta</taxon>
        <taxon>Magnoliopsida</taxon>
        <taxon>eudicotyledons</taxon>
        <taxon>Gunneridae</taxon>
        <taxon>Pentapetalae</taxon>
        <taxon>rosids</taxon>
        <taxon>fabids</taxon>
        <taxon>Fabales</taxon>
        <taxon>Fabaceae</taxon>
        <taxon>Papilionoideae</taxon>
        <taxon>50 kb inversion clade</taxon>
        <taxon>NPAAA clade</taxon>
        <taxon>indigoferoid/millettioid clade</taxon>
        <taxon>Phaseoleae</taxon>
        <taxon>Cajanus</taxon>
    </lineage>
</organism>
<keyword evidence="3" id="KW-1185">Reference proteome</keyword>
<evidence type="ECO:0008006" key="4">
    <source>
        <dbReference type="Google" id="ProtNLM"/>
    </source>
</evidence>
<accession>A0A151RQ19</accession>
<dbReference type="EMBL" id="KQ483619">
    <property type="protein sequence ID" value="KYP44635.1"/>
    <property type="molecule type" value="Genomic_DNA"/>
</dbReference>
<dbReference type="PANTHER" id="PTHR47150:SF7">
    <property type="entry name" value="NUCLEASE"/>
    <property type="match status" value="1"/>
</dbReference>
<feature type="region of interest" description="Disordered" evidence="1">
    <location>
        <begin position="1"/>
        <end position="22"/>
    </location>
</feature>
<name>A0A151RQ19_CAJCA</name>
<reference evidence="2" key="1">
    <citation type="journal article" date="2012" name="Nat. Biotechnol.">
        <title>Draft genome sequence of pigeonpea (Cajanus cajan), an orphan legume crop of resource-poor farmers.</title>
        <authorList>
            <person name="Varshney R.K."/>
            <person name="Chen W."/>
            <person name="Li Y."/>
            <person name="Bharti A.K."/>
            <person name="Saxena R.K."/>
            <person name="Schlueter J.A."/>
            <person name="Donoghue M.T."/>
            <person name="Azam S."/>
            <person name="Fan G."/>
            <person name="Whaley A.M."/>
            <person name="Farmer A.D."/>
            <person name="Sheridan J."/>
            <person name="Iwata A."/>
            <person name="Tuteja R."/>
            <person name="Penmetsa R.V."/>
            <person name="Wu W."/>
            <person name="Upadhyaya H.D."/>
            <person name="Yang S.P."/>
            <person name="Shah T."/>
            <person name="Saxena K.B."/>
            <person name="Michael T."/>
            <person name="McCombie W.R."/>
            <person name="Yang B."/>
            <person name="Zhang G."/>
            <person name="Yang H."/>
            <person name="Wang J."/>
            <person name="Spillane C."/>
            <person name="Cook D.R."/>
            <person name="May G.D."/>
            <person name="Xu X."/>
            <person name="Jackson S.A."/>
        </authorList>
    </citation>
    <scope>NUCLEOTIDE SEQUENCE [LARGE SCALE GENOMIC DNA]</scope>
</reference>
<evidence type="ECO:0000313" key="2">
    <source>
        <dbReference type="EMBL" id="KYP44635.1"/>
    </source>
</evidence>
<evidence type="ECO:0000313" key="3">
    <source>
        <dbReference type="Proteomes" id="UP000075243"/>
    </source>
</evidence>
<dbReference type="Proteomes" id="UP000075243">
    <property type="component" value="Unassembled WGS sequence"/>
</dbReference>
<dbReference type="AlphaFoldDB" id="A0A151RQ19"/>
<sequence length="220" mass="25821">MPTSRSIGQKATKRKAKGKETSNTNVVDFSGIENAIKEKNAYASRLIELKEAQERRLTYEIIMKDTSNMNETQREAHEKSCNYLKQQYGNHDEYFQMRLDATRRRDLSPLQKCTTALRMLAYETPADFADEYIRIGETTVVKCLQRFVKGICEIFRDAAIMKNIIYACIILHNMIVEDERDTYQNYIDYDGVDDDMSRSEISIDLIEHIWERFRNNNDEN</sequence>